<proteinExistence type="predicted"/>
<dbReference type="EMBL" id="MN738906">
    <property type="protein sequence ID" value="QHT30684.1"/>
    <property type="molecule type" value="Genomic_DNA"/>
</dbReference>
<reference evidence="1" key="1">
    <citation type="journal article" date="2020" name="Nature">
        <title>Giant virus diversity and host interactions through global metagenomics.</title>
        <authorList>
            <person name="Schulz F."/>
            <person name="Roux S."/>
            <person name="Paez-Espino D."/>
            <person name="Jungbluth S."/>
            <person name="Walsh D.A."/>
            <person name="Denef V.J."/>
            <person name="McMahon K.D."/>
            <person name="Konstantinidis K.T."/>
            <person name="Eloe-Fadrosh E.A."/>
            <person name="Kyrpides N.C."/>
            <person name="Woyke T."/>
        </authorList>
    </citation>
    <scope>NUCLEOTIDE SEQUENCE</scope>
    <source>
        <strain evidence="1">GVMAG-M-3300009151-35</strain>
    </source>
</reference>
<protein>
    <submittedName>
        <fullName evidence="1">Uncharacterized protein</fullName>
    </submittedName>
</protein>
<dbReference type="AlphaFoldDB" id="A0A6C0ENC4"/>
<evidence type="ECO:0000313" key="1">
    <source>
        <dbReference type="EMBL" id="QHT30684.1"/>
    </source>
</evidence>
<sequence length="110" mass="12512">MSSNAKTSVRVSSSFKPLHHNEAKCKLINDAIKDLPEIADLKEPSNPKKTKLCWHNCLCYEVECGFAHTFTIEARKKIRKAFLKAEKVQKIKGEIAKLGEEGFEKSWGDY</sequence>
<name>A0A6C0ENC4_9ZZZZ</name>
<accession>A0A6C0ENC4</accession>
<organism evidence="1">
    <name type="scientific">viral metagenome</name>
    <dbReference type="NCBI Taxonomy" id="1070528"/>
    <lineage>
        <taxon>unclassified sequences</taxon>
        <taxon>metagenomes</taxon>
        <taxon>organismal metagenomes</taxon>
    </lineage>
</organism>